<dbReference type="NCBIfam" id="TIGR01413">
    <property type="entry name" value="Dyp_perox_fam"/>
    <property type="match status" value="1"/>
</dbReference>
<keyword evidence="15" id="KW-1133">Transmembrane helix</keyword>
<dbReference type="PANTHER" id="PTHR30521:SF4">
    <property type="entry name" value="DEFERROCHELATASE"/>
    <property type="match status" value="1"/>
</dbReference>
<dbReference type="Pfam" id="PF20628">
    <property type="entry name" value="Dyp_perox_C"/>
    <property type="match status" value="1"/>
</dbReference>
<dbReference type="SUPFAM" id="SSF54909">
    <property type="entry name" value="Dimeric alpha+beta barrel"/>
    <property type="match status" value="1"/>
</dbReference>
<dbReference type="EMBL" id="FXTJ01000001">
    <property type="protein sequence ID" value="SMO48654.1"/>
    <property type="molecule type" value="Genomic_DNA"/>
</dbReference>
<evidence type="ECO:0000256" key="12">
    <source>
        <dbReference type="ARBA" id="ARBA00048856"/>
    </source>
</evidence>
<evidence type="ECO:0000256" key="6">
    <source>
        <dbReference type="ARBA" id="ARBA00023002"/>
    </source>
</evidence>
<protein>
    <recommendedName>
        <fullName evidence="10 13">Deferrochelatase</fullName>
        <ecNumber evidence="13">1.11.1.-</ecNumber>
    </recommendedName>
    <alternativeName>
        <fullName evidence="11 13">Peroxidase EfeB</fullName>
    </alternativeName>
</protein>
<dbReference type="AlphaFoldDB" id="A0A521BNC4"/>
<dbReference type="GO" id="GO:0004325">
    <property type="term" value="F:ferrochelatase activity"/>
    <property type="evidence" value="ECO:0007669"/>
    <property type="project" value="UniProtKB-EC"/>
</dbReference>
<keyword evidence="15" id="KW-0812">Transmembrane</keyword>
<dbReference type="EC" id="1.11.1.-" evidence="13"/>
<gene>
    <name evidence="18" type="ORF">SAMN06273567_101875</name>
</gene>
<accession>A0A521BNC4</accession>
<evidence type="ECO:0000256" key="13">
    <source>
        <dbReference type="RuleBase" id="RU365017"/>
    </source>
</evidence>
<dbReference type="InterPro" id="IPR006313">
    <property type="entry name" value="EfeB/EfeN"/>
</dbReference>
<comment type="similarity">
    <text evidence="9 13">Belongs to the DyP-type peroxidase family.</text>
</comment>
<dbReference type="PROSITE" id="PS51404">
    <property type="entry name" value="DYP_PEROXIDASE"/>
    <property type="match status" value="1"/>
</dbReference>
<keyword evidence="6 13" id="KW-0560">Oxidoreductase</keyword>
<keyword evidence="2 13" id="KW-0575">Peroxidase</keyword>
<feature type="region of interest" description="Disordered" evidence="14">
    <location>
        <begin position="1"/>
        <end position="22"/>
    </location>
</feature>
<dbReference type="GO" id="GO:0030313">
    <property type="term" value="C:cell envelope"/>
    <property type="evidence" value="ECO:0007669"/>
    <property type="project" value="UniProtKB-SubCell"/>
</dbReference>
<dbReference type="GO" id="GO:0004601">
    <property type="term" value="F:peroxidase activity"/>
    <property type="evidence" value="ECO:0007669"/>
    <property type="project" value="UniProtKB-KW"/>
</dbReference>
<dbReference type="NCBIfam" id="TIGR01412">
    <property type="entry name" value="tat_substr_1"/>
    <property type="match status" value="1"/>
</dbReference>
<feature type="domain" description="Dyp-type peroxidase N-terminal" evidence="16">
    <location>
        <begin position="74"/>
        <end position="234"/>
    </location>
</feature>
<keyword evidence="5" id="KW-0732">Signal</keyword>
<dbReference type="PROSITE" id="PS51318">
    <property type="entry name" value="TAT"/>
    <property type="match status" value="1"/>
</dbReference>
<dbReference type="InterPro" id="IPR048327">
    <property type="entry name" value="Dyp_perox_N"/>
</dbReference>
<dbReference type="InterPro" id="IPR011008">
    <property type="entry name" value="Dimeric_a/b-barrel"/>
</dbReference>
<evidence type="ECO:0000256" key="7">
    <source>
        <dbReference type="ARBA" id="ARBA00023004"/>
    </source>
</evidence>
<evidence type="ECO:0000256" key="2">
    <source>
        <dbReference type="ARBA" id="ARBA00022559"/>
    </source>
</evidence>
<evidence type="ECO:0000256" key="8">
    <source>
        <dbReference type="ARBA" id="ARBA00023239"/>
    </source>
</evidence>
<dbReference type="InterPro" id="IPR006314">
    <property type="entry name" value="Dyp_peroxidase"/>
</dbReference>
<evidence type="ECO:0000256" key="4">
    <source>
        <dbReference type="ARBA" id="ARBA00022723"/>
    </source>
</evidence>
<evidence type="ECO:0000256" key="15">
    <source>
        <dbReference type="SAM" id="Phobius"/>
    </source>
</evidence>
<evidence type="ECO:0000256" key="14">
    <source>
        <dbReference type="SAM" id="MobiDB-lite"/>
    </source>
</evidence>
<evidence type="ECO:0000259" key="16">
    <source>
        <dbReference type="Pfam" id="PF04261"/>
    </source>
</evidence>
<proteinExistence type="inferred from homology"/>
<feature type="domain" description="Dyp-type peroxidase C-terminal" evidence="17">
    <location>
        <begin position="246"/>
        <end position="425"/>
    </location>
</feature>
<dbReference type="GO" id="GO:0046872">
    <property type="term" value="F:metal ion binding"/>
    <property type="evidence" value="ECO:0007669"/>
    <property type="project" value="UniProtKB-KW"/>
</dbReference>
<keyword evidence="4 13" id="KW-0479">Metal-binding</keyword>
<comment type="subcellular location">
    <subcellularLocation>
        <location evidence="1">Cell envelope</location>
    </subcellularLocation>
</comment>
<dbReference type="PANTHER" id="PTHR30521">
    <property type="entry name" value="DEFERROCHELATASE/PEROXIDASE"/>
    <property type="match status" value="1"/>
</dbReference>
<evidence type="ECO:0000259" key="17">
    <source>
        <dbReference type="Pfam" id="PF20628"/>
    </source>
</evidence>
<evidence type="ECO:0000256" key="1">
    <source>
        <dbReference type="ARBA" id="ARBA00004196"/>
    </source>
</evidence>
<evidence type="ECO:0000313" key="18">
    <source>
        <dbReference type="EMBL" id="SMO48654.1"/>
    </source>
</evidence>
<evidence type="ECO:0000256" key="11">
    <source>
        <dbReference type="ARBA" id="ARBA00033775"/>
    </source>
</evidence>
<dbReference type="GO" id="GO:0033212">
    <property type="term" value="P:iron import into cell"/>
    <property type="evidence" value="ECO:0007669"/>
    <property type="project" value="InterPro"/>
</dbReference>
<reference evidence="18 19" key="1">
    <citation type="submission" date="2017-05" db="EMBL/GenBank/DDBJ databases">
        <authorList>
            <person name="Varghese N."/>
            <person name="Submissions S."/>
        </authorList>
    </citation>
    <scope>NUCLEOTIDE SEQUENCE [LARGE SCALE GENOMIC DNA]</scope>
    <source>
        <strain evidence="18 19">DSM 46834</strain>
    </source>
</reference>
<feature type="transmembrane region" description="Helical" evidence="15">
    <location>
        <begin position="27"/>
        <end position="48"/>
    </location>
</feature>
<evidence type="ECO:0000313" key="19">
    <source>
        <dbReference type="Proteomes" id="UP000317484"/>
    </source>
</evidence>
<comment type="cofactor">
    <cofactor evidence="13">
        <name>heme b</name>
        <dbReference type="ChEBI" id="CHEBI:60344"/>
    </cofactor>
    <text evidence="13">Binds 1 heme b (iron(II)-protoporphyrin IX) group non-covalently per subunit.</text>
</comment>
<feature type="compositionally biased region" description="Polar residues" evidence="14">
    <location>
        <begin position="1"/>
        <end position="10"/>
    </location>
</feature>
<comment type="function">
    <text evidence="13">Involved in the recovery of exogenous heme iron. Extracts iron from heme while preserving the protoporphyrin ring intact.</text>
</comment>
<dbReference type="GO" id="GO:0020037">
    <property type="term" value="F:heme binding"/>
    <property type="evidence" value="ECO:0007669"/>
    <property type="project" value="InterPro"/>
</dbReference>
<keyword evidence="3 13" id="KW-0349">Heme</keyword>
<evidence type="ECO:0000256" key="9">
    <source>
        <dbReference type="ARBA" id="ARBA00025737"/>
    </source>
</evidence>
<dbReference type="InterPro" id="IPR048328">
    <property type="entry name" value="Dyp_perox_C"/>
</dbReference>
<dbReference type="Pfam" id="PF04261">
    <property type="entry name" value="Dyp_perox_N"/>
    <property type="match status" value="1"/>
</dbReference>
<keyword evidence="7 13" id="KW-0408">Iron</keyword>
<keyword evidence="15" id="KW-0472">Membrane</keyword>
<keyword evidence="19" id="KW-1185">Reference proteome</keyword>
<sequence>MTEPTMTEPTADQPAPQQRAGLSRRRLLGAFGAGTAGVLAAGAAGGVIGRATADEAPSAGAAPTDAVPFHGEHQAGIVTPAQDRLHFVALDVTTDSREDLVQLLEDWTEAARRMTAGRDAGPVGAVDGERYAPPDDTGEAIGLPASGLTLTVGFGPTLFTAADGTDRFGLAARRPAPLVDLPAFPGDQIEPAISGGDLCIQACANDPQVAVHAIRNLVRIGAGVVSVRWSQLGFGRTSSTSTGQATPRNLFGFKDGTDNLKAENGSTLDRFVWVGDDDADWLRGGSYLVTRRIRMLIEPWDSSSLDEQQRTIGRAKGSGAPLGQQAEFDPVDFTKQVDGEFAVPETSHVFLAHPTNSGTAILRRGYSFVDGSDGLGRLDAGLFFIAFQRNPETGFVQVQRNLRLDAMNEYIRHTSSAVFACPPGVRDDGDWWGRALFG</sequence>
<dbReference type="GO" id="GO:0005829">
    <property type="term" value="C:cytosol"/>
    <property type="evidence" value="ECO:0007669"/>
    <property type="project" value="TreeGrafter"/>
</dbReference>
<keyword evidence="8" id="KW-0456">Lyase</keyword>
<comment type="catalytic activity">
    <reaction evidence="12">
        <text>heme b + 2 H(+) = protoporphyrin IX + Fe(2+)</text>
        <dbReference type="Rhea" id="RHEA:22584"/>
        <dbReference type="ChEBI" id="CHEBI:15378"/>
        <dbReference type="ChEBI" id="CHEBI:29033"/>
        <dbReference type="ChEBI" id="CHEBI:57306"/>
        <dbReference type="ChEBI" id="CHEBI:60344"/>
        <dbReference type="EC" id="4.98.1.1"/>
    </reaction>
    <physiologicalReaction direction="left-to-right" evidence="12">
        <dbReference type="Rhea" id="RHEA:22585"/>
    </physiologicalReaction>
</comment>
<evidence type="ECO:0000256" key="10">
    <source>
        <dbReference type="ARBA" id="ARBA00033771"/>
    </source>
</evidence>
<organism evidence="18 19">
    <name type="scientific">Geodermatophilus aquaeductus</name>
    <dbReference type="NCBI Taxonomy" id="1564161"/>
    <lineage>
        <taxon>Bacteria</taxon>
        <taxon>Bacillati</taxon>
        <taxon>Actinomycetota</taxon>
        <taxon>Actinomycetes</taxon>
        <taxon>Geodermatophilales</taxon>
        <taxon>Geodermatophilaceae</taxon>
        <taxon>Geodermatophilus</taxon>
    </lineage>
</organism>
<evidence type="ECO:0000256" key="3">
    <source>
        <dbReference type="ARBA" id="ARBA00022617"/>
    </source>
</evidence>
<evidence type="ECO:0000256" key="5">
    <source>
        <dbReference type="ARBA" id="ARBA00022729"/>
    </source>
</evidence>
<dbReference type="InterPro" id="IPR006311">
    <property type="entry name" value="TAT_signal"/>
</dbReference>
<dbReference type="Proteomes" id="UP000317484">
    <property type="component" value="Unassembled WGS sequence"/>
</dbReference>
<name>A0A521BNC4_9ACTN</name>